<reference evidence="4" key="1">
    <citation type="submission" date="2022-01" db="EMBL/GenBank/DDBJ databases">
        <authorList>
            <person name="Wang Y."/>
        </authorList>
    </citation>
    <scope>NUCLEOTIDE SEQUENCE</scope>
    <source>
        <strain evidence="4">WB101</strain>
    </source>
</reference>
<dbReference type="InterPro" id="IPR012373">
    <property type="entry name" value="Ferrdict_sens_TM"/>
</dbReference>
<name>A0ABS9K9J8_9BACT</name>
<evidence type="ECO:0000256" key="1">
    <source>
        <dbReference type="SAM" id="Phobius"/>
    </source>
</evidence>
<feature type="transmembrane region" description="Helical" evidence="1">
    <location>
        <begin position="83"/>
        <end position="102"/>
    </location>
</feature>
<keyword evidence="5" id="KW-1185">Reference proteome</keyword>
<dbReference type="PANTHER" id="PTHR30273:SF2">
    <property type="entry name" value="PROTEIN FECR"/>
    <property type="match status" value="1"/>
</dbReference>
<keyword evidence="1" id="KW-0812">Transmembrane</keyword>
<keyword evidence="1" id="KW-0472">Membrane</keyword>
<feature type="domain" description="FecR protein" evidence="2">
    <location>
        <begin position="105"/>
        <end position="201"/>
    </location>
</feature>
<dbReference type="Proteomes" id="UP001165366">
    <property type="component" value="Unassembled WGS sequence"/>
</dbReference>
<dbReference type="Gene3D" id="3.55.50.30">
    <property type="match status" value="1"/>
</dbReference>
<gene>
    <name evidence="4" type="ORF">L6773_03085</name>
</gene>
<feature type="domain" description="Protein FecR C-terminal" evidence="3">
    <location>
        <begin position="246"/>
        <end position="308"/>
    </location>
</feature>
<dbReference type="RefSeq" id="WP_237852381.1">
    <property type="nucleotide sequence ID" value="NZ_JAKLWS010000002.1"/>
</dbReference>
<dbReference type="EMBL" id="JAKLWS010000002">
    <property type="protein sequence ID" value="MCG2587537.1"/>
    <property type="molecule type" value="Genomic_DNA"/>
</dbReference>
<keyword evidence="1" id="KW-1133">Transmembrane helix</keyword>
<dbReference type="PANTHER" id="PTHR30273">
    <property type="entry name" value="PERIPLASMIC SIGNAL SENSOR AND SIGMA FACTOR ACTIVATOR FECR-RELATED"/>
    <property type="match status" value="1"/>
</dbReference>
<dbReference type="InterPro" id="IPR006860">
    <property type="entry name" value="FecR"/>
</dbReference>
<evidence type="ECO:0000259" key="2">
    <source>
        <dbReference type="Pfam" id="PF04773"/>
    </source>
</evidence>
<protein>
    <submittedName>
        <fullName evidence="4">FecR domain-containing protein</fullName>
    </submittedName>
</protein>
<dbReference type="InterPro" id="IPR032508">
    <property type="entry name" value="FecR_C"/>
</dbReference>
<organism evidence="4 5">
    <name type="scientific">Rhodohalobacter sulfatireducens</name>
    <dbReference type="NCBI Taxonomy" id="2911366"/>
    <lineage>
        <taxon>Bacteria</taxon>
        <taxon>Pseudomonadati</taxon>
        <taxon>Balneolota</taxon>
        <taxon>Balneolia</taxon>
        <taxon>Balneolales</taxon>
        <taxon>Balneolaceae</taxon>
        <taxon>Rhodohalobacter</taxon>
    </lineage>
</organism>
<evidence type="ECO:0000313" key="4">
    <source>
        <dbReference type="EMBL" id="MCG2587537.1"/>
    </source>
</evidence>
<reference evidence="4" key="2">
    <citation type="submission" date="2024-05" db="EMBL/GenBank/DDBJ databases">
        <title>Rhodohalobacter halophilus gen. nov., sp. nov., a moderately halophilic member of the family Balneolaceae.</title>
        <authorList>
            <person name="Xia J."/>
        </authorList>
    </citation>
    <scope>NUCLEOTIDE SEQUENCE</scope>
    <source>
        <strain evidence="4">WB101</strain>
    </source>
</reference>
<accession>A0ABS9K9J8</accession>
<dbReference type="Pfam" id="PF04773">
    <property type="entry name" value="FecR"/>
    <property type="match status" value="1"/>
</dbReference>
<dbReference type="Pfam" id="PF16344">
    <property type="entry name" value="FecR_C"/>
    <property type="match status" value="1"/>
</dbReference>
<evidence type="ECO:0000313" key="5">
    <source>
        <dbReference type="Proteomes" id="UP001165366"/>
    </source>
</evidence>
<sequence>MKNQNKHNHNEADLEDVLSQFADEERAGAKDIWQKSKKAARREDIVSEKEVDEALENVHFRIEQEKRSRNQGSSISGFILSNARYLVAAVALIILGFGFLFVPKTVTVPNAEIAEIKLPDGSSVELNSGSTLQYNRLFAFTNRDITLNGEAYFSVEEGEDPFIVEANGSATEVTGTEFNVRSWADDPAVETTITVTEGSVQFYPVDNSSKIVSLQAGQTSRLNIEMGSPAQPTASSEEHLAWRDNRLVFQQSPLIVILHDLERSFDVEIELDVEDMEYETLTAYYNQPANVETILEDICTVKGLRFTKTTSGYRIFK</sequence>
<proteinExistence type="predicted"/>
<comment type="caution">
    <text evidence="4">The sequence shown here is derived from an EMBL/GenBank/DDBJ whole genome shotgun (WGS) entry which is preliminary data.</text>
</comment>
<dbReference type="PIRSF" id="PIRSF018266">
    <property type="entry name" value="FecR"/>
    <property type="match status" value="1"/>
</dbReference>
<evidence type="ECO:0000259" key="3">
    <source>
        <dbReference type="Pfam" id="PF16344"/>
    </source>
</evidence>
<dbReference type="Gene3D" id="2.60.120.1440">
    <property type="match status" value="1"/>
</dbReference>